<keyword evidence="6 11" id="KW-0812">Transmembrane</keyword>
<keyword evidence="8 10" id="KW-0472">Membrane</keyword>
<keyword evidence="5 10" id="KW-0132">Cell division</keyword>
<evidence type="ECO:0000256" key="2">
    <source>
        <dbReference type="ARBA" id="ARBA00007379"/>
    </source>
</evidence>
<evidence type="ECO:0000313" key="14">
    <source>
        <dbReference type="EMBL" id="PIS22499.1"/>
    </source>
</evidence>
<organism evidence="14 15">
    <name type="scientific">candidate division WWE3 bacterium CG08_land_8_20_14_0_20_41_10</name>
    <dbReference type="NCBI Taxonomy" id="1975085"/>
    <lineage>
        <taxon>Bacteria</taxon>
        <taxon>Katanobacteria</taxon>
    </lineage>
</organism>
<reference evidence="15" key="1">
    <citation type="submission" date="2017-09" db="EMBL/GenBank/DDBJ databases">
        <title>Depth-based differentiation of microbial function through sediment-hosted aquifers and enrichment of novel symbionts in the deep terrestrial subsurface.</title>
        <authorList>
            <person name="Probst A.J."/>
            <person name="Ladd B."/>
            <person name="Jarett J.K."/>
            <person name="Geller-Mcgrath D.E."/>
            <person name="Sieber C.M.K."/>
            <person name="Emerson J.B."/>
            <person name="Anantharaman K."/>
            <person name="Thomas B.C."/>
            <person name="Malmstrom R."/>
            <person name="Stieglmeier M."/>
            <person name="Klingl A."/>
            <person name="Woyke T."/>
            <person name="Ryan C.M."/>
            <person name="Banfield J.F."/>
        </authorList>
    </citation>
    <scope>NUCLEOTIDE SEQUENCE [LARGE SCALE GENOMIC DNA]</scope>
</reference>
<evidence type="ECO:0000256" key="6">
    <source>
        <dbReference type="ARBA" id="ARBA00022692"/>
    </source>
</evidence>
<dbReference type="InterPro" id="IPR040690">
    <property type="entry name" value="FtsX_ECD"/>
</dbReference>
<dbReference type="Gene3D" id="3.30.70.3040">
    <property type="match status" value="1"/>
</dbReference>
<evidence type="ECO:0000256" key="11">
    <source>
        <dbReference type="SAM" id="Phobius"/>
    </source>
</evidence>
<evidence type="ECO:0000259" key="12">
    <source>
        <dbReference type="Pfam" id="PF02687"/>
    </source>
</evidence>
<dbReference type="AlphaFoldDB" id="A0A2H0XEB6"/>
<dbReference type="EMBL" id="PEYU01000029">
    <property type="protein sequence ID" value="PIS22499.1"/>
    <property type="molecule type" value="Genomic_DNA"/>
</dbReference>
<dbReference type="PANTHER" id="PTHR47755:SF1">
    <property type="entry name" value="CELL DIVISION PROTEIN FTSX"/>
    <property type="match status" value="1"/>
</dbReference>
<evidence type="ECO:0000256" key="4">
    <source>
        <dbReference type="ARBA" id="ARBA00022475"/>
    </source>
</evidence>
<gene>
    <name evidence="14" type="ORF">COT50_01670</name>
</gene>
<proteinExistence type="inferred from homology"/>
<keyword evidence="9 10" id="KW-0131">Cell cycle</keyword>
<feature type="transmembrane region" description="Helical" evidence="11">
    <location>
        <begin position="158"/>
        <end position="183"/>
    </location>
</feature>
<dbReference type="GO" id="GO:0051301">
    <property type="term" value="P:cell division"/>
    <property type="evidence" value="ECO:0007669"/>
    <property type="project" value="UniProtKB-KW"/>
</dbReference>
<dbReference type="PANTHER" id="PTHR47755">
    <property type="entry name" value="CELL DIVISION PROTEIN FTSX"/>
    <property type="match status" value="1"/>
</dbReference>
<keyword evidence="4 10" id="KW-1003">Cell membrane</keyword>
<dbReference type="Proteomes" id="UP000231252">
    <property type="component" value="Unassembled WGS sequence"/>
</dbReference>
<dbReference type="PIRSF" id="PIRSF003097">
    <property type="entry name" value="FtsX"/>
    <property type="match status" value="1"/>
</dbReference>
<evidence type="ECO:0000256" key="1">
    <source>
        <dbReference type="ARBA" id="ARBA00004651"/>
    </source>
</evidence>
<evidence type="ECO:0000256" key="10">
    <source>
        <dbReference type="PIRNR" id="PIRNR003097"/>
    </source>
</evidence>
<accession>A0A2H0XEB6</accession>
<dbReference type="InterPro" id="IPR004513">
    <property type="entry name" value="FtsX"/>
</dbReference>
<comment type="caution">
    <text evidence="14">The sequence shown here is derived from an EMBL/GenBank/DDBJ whole genome shotgun (WGS) entry which is preliminary data.</text>
</comment>
<sequence length="297" mass="32611">MPKVLNKVLQNANKEKLFTASNLVVMTLTFLVFGLFVLIEVLSQTALSKLEKEAAVTIFFKDDFGESQILSLKSQVESDKRVYSVKYVSKEDAFTIFKELNKDEPLLLESVTASVLPASLEVKAKNVSMLSSLSDEYTKVEGVEGVKFFKDIIERFNFWRGVLSIGVGVILAILLFVSFSIVVSTVRTAISLRGMEYEILKLVGATDDFVKKPLIYQGVMYGGVSAFIAGLVYSTLILVVLFSGLLGSLGISELVLISSLAIPAWLFAIVLTLVLSLCGIFLGYISSTSAVKKYLNY</sequence>
<evidence type="ECO:0000256" key="8">
    <source>
        <dbReference type="ARBA" id="ARBA00023136"/>
    </source>
</evidence>
<feature type="domain" description="FtsX extracellular" evidence="13">
    <location>
        <begin position="55"/>
        <end position="146"/>
    </location>
</feature>
<evidence type="ECO:0000256" key="9">
    <source>
        <dbReference type="ARBA" id="ARBA00023306"/>
    </source>
</evidence>
<dbReference type="InterPro" id="IPR003838">
    <property type="entry name" value="ABC3_permease_C"/>
</dbReference>
<dbReference type="GO" id="GO:0005886">
    <property type="term" value="C:plasma membrane"/>
    <property type="evidence" value="ECO:0007669"/>
    <property type="project" value="UniProtKB-SubCell"/>
</dbReference>
<evidence type="ECO:0000256" key="7">
    <source>
        <dbReference type="ARBA" id="ARBA00022989"/>
    </source>
</evidence>
<feature type="transmembrane region" description="Helical" evidence="11">
    <location>
        <begin position="254"/>
        <end position="285"/>
    </location>
</feature>
<name>A0A2H0XEB6_UNCKA</name>
<keyword evidence="7 11" id="KW-1133">Transmembrane helix</keyword>
<comment type="similarity">
    <text evidence="2 10">Belongs to the ABC-4 integral membrane protein family. FtsX subfamily.</text>
</comment>
<protein>
    <recommendedName>
        <fullName evidence="3 10">Cell division protein FtsX</fullName>
    </recommendedName>
</protein>
<feature type="transmembrane region" description="Helical" evidence="11">
    <location>
        <begin position="219"/>
        <end position="242"/>
    </location>
</feature>
<evidence type="ECO:0000256" key="5">
    <source>
        <dbReference type="ARBA" id="ARBA00022618"/>
    </source>
</evidence>
<evidence type="ECO:0000313" key="15">
    <source>
        <dbReference type="Proteomes" id="UP000231252"/>
    </source>
</evidence>
<feature type="transmembrane region" description="Helical" evidence="11">
    <location>
        <begin position="20"/>
        <end position="42"/>
    </location>
</feature>
<dbReference type="Pfam" id="PF18075">
    <property type="entry name" value="FtsX_ECD"/>
    <property type="match status" value="1"/>
</dbReference>
<comment type="subcellular location">
    <subcellularLocation>
        <location evidence="1">Cell membrane</location>
        <topology evidence="1">Multi-pass membrane protein</topology>
    </subcellularLocation>
</comment>
<evidence type="ECO:0000256" key="3">
    <source>
        <dbReference type="ARBA" id="ARBA00021907"/>
    </source>
</evidence>
<feature type="domain" description="ABC3 transporter permease C-terminal" evidence="12">
    <location>
        <begin position="169"/>
        <end position="287"/>
    </location>
</feature>
<evidence type="ECO:0000259" key="13">
    <source>
        <dbReference type="Pfam" id="PF18075"/>
    </source>
</evidence>
<dbReference type="Pfam" id="PF02687">
    <property type="entry name" value="FtsX"/>
    <property type="match status" value="1"/>
</dbReference>